<proteinExistence type="predicted"/>
<dbReference type="AlphaFoldDB" id="A0AAQ3M482"/>
<protein>
    <submittedName>
        <fullName evidence="2">Uncharacterized protein</fullName>
    </submittedName>
</protein>
<organism evidence="2 3">
    <name type="scientific">Acrodontium crateriforme</name>
    <dbReference type="NCBI Taxonomy" id="150365"/>
    <lineage>
        <taxon>Eukaryota</taxon>
        <taxon>Fungi</taxon>
        <taxon>Dikarya</taxon>
        <taxon>Ascomycota</taxon>
        <taxon>Pezizomycotina</taxon>
        <taxon>Dothideomycetes</taxon>
        <taxon>Dothideomycetidae</taxon>
        <taxon>Mycosphaerellales</taxon>
        <taxon>Teratosphaeriaceae</taxon>
        <taxon>Acrodontium</taxon>
    </lineage>
</organism>
<reference evidence="2 3" key="1">
    <citation type="submission" date="2023-11" db="EMBL/GenBank/DDBJ databases">
        <title>An acidophilic fungus is an integral part of prey digestion in a carnivorous sundew plant.</title>
        <authorList>
            <person name="Tsai I.J."/>
        </authorList>
    </citation>
    <scope>NUCLEOTIDE SEQUENCE [LARGE SCALE GENOMIC DNA]</scope>
    <source>
        <strain evidence="2">169a</strain>
    </source>
</reference>
<dbReference type="EMBL" id="CP138583">
    <property type="protein sequence ID" value="WPH00560.1"/>
    <property type="molecule type" value="Genomic_DNA"/>
</dbReference>
<evidence type="ECO:0000313" key="3">
    <source>
        <dbReference type="Proteomes" id="UP001303373"/>
    </source>
</evidence>
<name>A0AAQ3M482_9PEZI</name>
<feature type="region of interest" description="Disordered" evidence="1">
    <location>
        <begin position="160"/>
        <end position="217"/>
    </location>
</feature>
<evidence type="ECO:0000313" key="2">
    <source>
        <dbReference type="EMBL" id="WPH00560.1"/>
    </source>
</evidence>
<evidence type="ECO:0000256" key="1">
    <source>
        <dbReference type="SAM" id="MobiDB-lite"/>
    </source>
</evidence>
<sequence length="378" mass="41949">MHVAPPPDPRQLLPPLLACLPLSFVSPRPPPALLPLLSPMLRQRLNYLSTSTANGANDGWLHLLSWNSTKKSKLSDAVERMQLEPHPVSGEIEIEDGLPPQYRRLDQETLQARLRVEQFDLLPTYVWCENNEHGKTGPGWKLADLKGMEDLDEEDQWFDTPSEANDAVNSTSGGNAQKEEDDDDYWGAYDRTPSQTPAKNRSPAPPSMAASTVDRQRAQSELEYFARYSDEVQPALDAHDPDEDHAEIGQSSLTGDALMSAQARPLQQPEHDEPVDLPPLYSHQTSTNEHAVGANGGNENELSMPRPISPANSNSSVEKLEHEAAAMDVDRATLGIKQHISTDIKSLFRLAKSVGMDRKEFEGVVKRELEVLCLLDDE</sequence>
<gene>
    <name evidence="2" type="ORF">R9X50_00339000</name>
</gene>
<accession>A0AAQ3M482</accession>
<keyword evidence="3" id="KW-1185">Reference proteome</keyword>
<feature type="region of interest" description="Disordered" evidence="1">
    <location>
        <begin position="282"/>
        <end position="316"/>
    </location>
</feature>
<dbReference type="Proteomes" id="UP001303373">
    <property type="component" value="Chromosome 4"/>
</dbReference>